<proteinExistence type="predicted"/>
<dbReference type="EMBL" id="KZ819505">
    <property type="protein sequence ID" value="PWN39011.1"/>
    <property type="molecule type" value="Genomic_DNA"/>
</dbReference>
<feature type="transmembrane region" description="Helical" evidence="1">
    <location>
        <begin position="30"/>
        <end position="46"/>
    </location>
</feature>
<evidence type="ECO:0000256" key="1">
    <source>
        <dbReference type="SAM" id="Phobius"/>
    </source>
</evidence>
<protein>
    <submittedName>
        <fullName evidence="2">Uncharacterized protein</fullName>
    </submittedName>
</protein>
<feature type="transmembrane region" description="Helical" evidence="1">
    <location>
        <begin position="66"/>
        <end position="87"/>
    </location>
</feature>
<dbReference type="OrthoDB" id="4466661at2759"/>
<gene>
    <name evidence="2" type="ORF">IE81DRAFT_350546</name>
</gene>
<accession>A0A316VS51</accession>
<dbReference type="InParanoid" id="A0A316VS51"/>
<evidence type="ECO:0000313" key="3">
    <source>
        <dbReference type="Proteomes" id="UP000245783"/>
    </source>
</evidence>
<dbReference type="RefSeq" id="XP_025366171.1">
    <property type="nucleotide sequence ID" value="XM_025516555.1"/>
</dbReference>
<name>A0A316VS51_9BASI</name>
<evidence type="ECO:0000313" key="2">
    <source>
        <dbReference type="EMBL" id="PWN39011.1"/>
    </source>
</evidence>
<dbReference type="GeneID" id="37038425"/>
<keyword evidence="1" id="KW-0812">Transmembrane</keyword>
<keyword evidence="1" id="KW-1133">Transmembrane helix</keyword>
<keyword evidence="3" id="KW-1185">Reference proteome</keyword>
<reference evidence="2 3" key="1">
    <citation type="journal article" date="2018" name="Mol. Biol. Evol.">
        <title>Broad Genomic Sampling Reveals a Smut Pathogenic Ancestry of the Fungal Clade Ustilaginomycotina.</title>
        <authorList>
            <person name="Kijpornyongpan T."/>
            <person name="Mondo S.J."/>
            <person name="Barry K."/>
            <person name="Sandor L."/>
            <person name="Lee J."/>
            <person name="Lipzen A."/>
            <person name="Pangilinan J."/>
            <person name="LaButti K."/>
            <person name="Hainaut M."/>
            <person name="Henrissat B."/>
            <person name="Grigoriev I.V."/>
            <person name="Spatafora J.W."/>
            <person name="Aime M.C."/>
        </authorList>
    </citation>
    <scope>NUCLEOTIDE SEQUENCE [LARGE SCALE GENOMIC DNA]</scope>
    <source>
        <strain evidence="2 3">MCA 4658</strain>
    </source>
</reference>
<sequence>MVHPAWTQTQDGQSYGAIASERPTRAEVQMCYKLLWANFISTLIHYSHNFFKAELYPPVFPFVSAFAYRLGIIIFWPPLTLGAYYGWLKFEQGRIHEALPYIVGHALLGATTPGHLFGGVVSWLACGC</sequence>
<dbReference type="Proteomes" id="UP000245783">
    <property type="component" value="Unassembled WGS sequence"/>
</dbReference>
<keyword evidence="1" id="KW-0472">Membrane</keyword>
<organism evidence="2 3">
    <name type="scientific">Ceraceosorus guamensis</name>
    <dbReference type="NCBI Taxonomy" id="1522189"/>
    <lineage>
        <taxon>Eukaryota</taxon>
        <taxon>Fungi</taxon>
        <taxon>Dikarya</taxon>
        <taxon>Basidiomycota</taxon>
        <taxon>Ustilaginomycotina</taxon>
        <taxon>Exobasidiomycetes</taxon>
        <taxon>Ceraceosorales</taxon>
        <taxon>Ceraceosoraceae</taxon>
        <taxon>Ceraceosorus</taxon>
    </lineage>
</organism>
<dbReference type="AlphaFoldDB" id="A0A316VS51"/>